<feature type="region of interest" description="Disordered" evidence="11">
    <location>
        <begin position="1"/>
        <end position="40"/>
    </location>
</feature>
<evidence type="ECO:0000256" key="5">
    <source>
        <dbReference type="ARBA" id="ARBA00022703"/>
    </source>
</evidence>
<dbReference type="InterPro" id="IPR019308">
    <property type="entry name" value="TMEM214"/>
</dbReference>
<dbReference type="GO" id="GO:0005794">
    <property type="term" value="C:Golgi apparatus"/>
    <property type="evidence" value="ECO:0007669"/>
    <property type="project" value="TreeGrafter"/>
</dbReference>
<feature type="compositionally biased region" description="Basic and acidic residues" evidence="11">
    <location>
        <begin position="26"/>
        <end position="40"/>
    </location>
</feature>
<evidence type="ECO:0000256" key="4">
    <source>
        <dbReference type="ARBA" id="ARBA00022692"/>
    </source>
</evidence>
<dbReference type="AlphaFoldDB" id="A0AAV7XMR7"/>
<comment type="subunit">
    <text evidence="3">Constitutively interacts with CASP4; required for the localization of procaspase 4 to the ER.</text>
</comment>
<dbReference type="GO" id="GO:0006915">
    <property type="term" value="P:apoptotic process"/>
    <property type="evidence" value="ECO:0007669"/>
    <property type="project" value="UniProtKB-KW"/>
</dbReference>
<dbReference type="PANTHER" id="PTHR13448:SF0">
    <property type="entry name" value="TRANSMEMBRANE PROTEIN 214"/>
    <property type="match status" value="1"/>
</dbReference>
<protein>
    <recommendedName>
        <fullName evidence="14">Transmembrane protein 214-A</fullName>
    </recommendedName>
</protein>
<keyword evidence="6" id="KW-0256">Endoplasmic reticulum</keyword>
<dbReference type="Proteomes" id="UP001075354">
    <property type="component" value="Chromosome 7"/>
</dbReference>
<evidence type="ECO:0000313" key="13">
    <source>
        <dbReference type="Proteomes" id="UP001075354"/>
    </source>
</evidence>
<keyword evidence="4" id="KW-0812">Transmembrane</keyword>
<evidence type="ECO:0000256" key="3">
    <source>
        <dbReference type="ARBA" id="ARBA00011720"/>
    </source>
</evidence>
<dbReference type="EMBL" id="JAPTSV010000007">
    <property type="protein sequence ID" value="KAJ1525934.1"/>
    <property type="molecule type" value="Genomic_DNA"/>
</dbReference>
<gene>
    <name evidence="12" type="ORF">ONE63_009122</name>
</gene>
<sequence>MSNQQWELVTKAKKDKAANGGPHKLTKAEKKKFADNAPKVEDLLPMSKVRSLYSEFADVKKANGDAKQKLKENDAKKQQQKKAQQQQQQQSKGEKPKEKEAKPKTLDAAINKINAQDFKNMVTTVQAKFAGSPITWLRTIDNYLDSMLNIEITDPVFSSKNHEYPLCLLPPALRSVLQEGLDAAGEAALQSYFELLLNHLAQEITKGTNTVGTRLLLQYIATTYPRIAVVAIPKCLSLQNSYKNRKPIWLSVMWAMGQAGFRDLSVGLKVWQQVMLPVLDLRSYSQFVVEYLTRLLGRHAAGPALSVNEYITALEAILSPSVPVSNQVTDALHRQARVLRKIAVNATPDAKLNLFFKPLMDKLSHADTDAYKQEILEFLLLCVSDDEQCFSTWKDIYASKISESSALLQHIGKYFIELKVQV</sequence>
<comment type="similarity">
    <text evidence="2">Belongs to the TMEM214 family.</text>
</comment>
<feature type="region of interest" description="Disordered" evidence="11">
    <location>
        <begin position="63"/>
        <end position="104"/>
    </location>
</feature>
<name>A0AAV7XMR7_9NEOP</name>
<feature type="compositionally biased region" description="Basic and acidic residues" evidence="11">
    <location>
        <begin position="92"/>
        <end position="104"/>
    </location>
</feature>
<evidence type="ECO:0000313" key="12">
    <source>
        <dbReference type="EMBL" id="KAJ1525934.1"/>
    </source>
</evidence>
<evidence type="ECO:0000256" key="8">
    <source>
        <dbReference type="ARBA" id="ARBA00023136"/>
    </source>
</evidence>
<keyword evidence="8" id="KW-0472">Membrane</keyword>
<comment type="caution">
    <text evidence="12">The sequence shown here is derived from an EMBL/GenBank/DDBJ whole genome shotgun (WGS) entry which is preliminary data.</text>
</comment>
<keyword evidence="5" id="KW-0053">Apoptosis</keyword>
<keyword evidence="13" id="KW-1185">Reference proteome</keyword>
<dbReference type="PANTHER" id="PTHR13448">
    <property type="entry name" value="TRANSMEMBRANE PROTEIN 214"/>
    <property type="match status" value="1"/>
</dbReference>
<evidence type="ECO:0000256" key="1">
    <source>
        <dbReference type="ARBA" id="ARBA00004477"/>
    </source>
</evidence>
<evidence type="ECO:0000256" key="6">
    <source>
        <dbReference type="ARBA" id="ARBA00022824"/>
    </source>
</evidence>
<evidence type="ECO:0000256" key="7">
    <source>
        <dbReference type="ARBA" id="ARBA00022989"/>
    </source>
</evidence>
<evidence type="ECO:0000256" key="10">
    <source>
        <dbReference type="ARBA" id="ARBA00024938"/>
    </source>
</evidence>
<comment type="function">
    <text evidence="10">Critical mediator, in cooperation with CASP4, of endoplasmic reticulum-stress induced apoptosis. Required or the activation of CASP4 following endoplasmic reticulum stress.</text>
</comment>
<evidence type="ECO:0000256" key="9">
    <source>
        <dbReference type="ARBA" id="ARBA00023180"/>
    </source>
</evidence>
<reference evidence="12" key="1">
    <citation type="submission" date="2022-12" db="EMBL/GenBank/DDBJ databases">
        <title>Chromosome-level genome assembly of the bean flower thrips Megalurothrips usitatus.</title>
        <authorList>
            <person name="Ma L."/>
            <person name="Liu Q."/>
            <person name="Li H."/>
            <person name="Cai W."/>
        </authorList>
    </citation>
    <scope>NUCLEOTIDE SEQUENCE</scope>
    <source>
        <strain evidence="12">Cailab_2022a</strain>
    </source>
</reference>
<evidence type="ECO:0000256" key="11">
    <source>
        <dbReference type="SAM" id="MobiDB-lite"/>
    </source>
</evidence>
<organism evidence="12 13">
    <name type="scientific">Megalurothrips usitatus</name>
    <name type="common">bean blossom thrips</name>
    <dbReference type="NCBI Taxonomy" id="439358"/>
    <lineage>
        <taxon>Eukaryota</taxon>
        <taxon>Metazoa</taxon>
        <taxon>Ecdysozoa</taxon>
        <taxon>Arthropoda</taxon>
        <taxon>Hexapoda</taxon>
        <taxon>Insecta</taxon>
        <taxon>Pterygota</taxon>
        <taxon>Neoptera</taxon>
        <taxon>Paraneoptera</taxon>
        <taxon>Thysanoptera</taxon>
        <taxon>Terebrantia</taxon>
        <taxon>Thripoidea</taxon>
        <taxon>Thripidae</taxon>
        <taxon>Megalurothrips</taxon>
    </lineage>
</organism>
<accession>A0AAV7XMR7</accession>
<dbReference type="Pfam" id="PF10151">
    <property type="entry name" value="TMEM214"/>
    <property type="match status" value="1"/>
</dbReference>
<comment type="subcellular location">
    <subcellularLocation>
        <location evidence="1">Endoplasmic reticulum membrane</location>
        <topology evidence="1">Multi-pass membrane protein</topology>
    </subcellularLocation>
</comment>
<proteinExistence type="inferred from homology"/>
<keyword evidence="9" id="KW-0325">Glycoprotein</keyword>
<keyword evidence="7" id="KW-1133">Transmembrane helix</keyword>
<feature type="compositionally biased region" description="Basic and acidic residues" evidence="11">
    <location>
        <begin position="63"/>
        <end position="77"/>
    </location>
</feature>
<dbReference type="GO" id="GO:0005789">
    <property type="term" value="C:endoplasmic reticulum membrane"/>
    <property type="evidence" value="ECO:0007669"/>
    <property type="project" value="UniProtKB-SubCell"/>
</dbReference>
<evidence type="ECO:0008006" key="14">
    <source>
        <dbReference type="Google" id="ProtNLM"/>
    </source>
</evidence>
<evidence type="ECO:0000256" key="2">
    <source>
        <dbReference type="ARBA" id="ARBA00007984"/>
    </source>
</evidence>
<feature type="compositionally biased region" description="Low complexity" evidence="11">
    <location>
        <begin position="81"/>
        <end position="91"/>
    </location>
</feature>